<dbReference type="InterPro" id="IPR035979">
    <property type="entry name" value="RBD_domain_sf"/>
</dbReference>
<dbReference type="SMART" id="SM00360">
    <property type="entry name" value="RRM"/>
    <property type="match status" value="1"/>
</dbReference>
<keyword evidence="6 9" id="KW-0413">Isomerase</keyword>
<evidence type="ECO:0000256" key="2">
    <source>
        <dbReference type="ARBA" id="ARBA00002388"/>
    </source>
</evidence>
<feature type="domain" description="RRM" evidence="11">
    <location>
        <begin position="8"/>
        <end position="85"/>
    </location>
</feature>
<protein>
    <recommendedName>
        <fullName evidence="9">Peptidyl-prolyl cis-trans isomerase</fullName>
        <shortName evidence="9">PPIase</shortName>
        <ecNumber evidence="9">5.2.1.8</ecNumber>
    </recommendedName>
</protein>
<proteinExistence type="inferred from homology"/>
<dbReference type="InterPro" id="IPR012677">
    <property type="entry name" value="Nucleotide-bd_a/b_plait_sf"/>
</dbReference>
<sequence>MSSRGGRCVLYVSGFPPDVRAKDLAAEFEKYGKIIRCDIPVSKHINSLPYAFVEYCQAVDAEEAYSKMHDVRMDGGRISIEWARRAPSSTWRTDGDPRRDDDSRGHARASWDRPETRHDDRHDGVRDYRSRDDDRHHRRDHEAERTDDRGHRRDYDAERTEERHRRRDYDTERIVDPGRDTREREHGYDRTEDAPSTRDYERTRYRDYDRHRDREHDYDRSRAYYERRDDRDRDYRREVRDKHERSRSPGRDRRDSGYVDSTATSYIRERHSSGHSREHREPEMRSSQDEGISRQHEQQPHQEKRFEKARTPVQRDDWGPDPAEVDGARTPMSPGIRPAGHAHEA</sequence>
<dbReference type="InParanoid" id="A0A165GA04"/>
<dbReference type="GO" id="GO:0003755">
    <property type="term" value="F:peptidyl-prolyl cis-trans isomerase activity"/>
    <property type="evidence" value="ECO:0007669"/>
    <property type="project" value="UniProtKB-UniRule"/>
</dbReference>
<dbReference type="OrthoDB" id="5970at2759"/>
<evidence type="ECO:0000256" key="3">
    <source>
        <dbReference type="ARBA" id="ARBA00004123"/>
    </source>
</evidence>
<evidence type="ECO:0000256" key="4">
    <source>
        <dbReference type="ARBA" id="ARBA00010739"/>
    </source>
</evidence>
<evidence type="ECO:0000313" key="12">
    <source>
        <dbReference type="EMBL" id="KZT57796.1"/>
    </source>
</evidence>
<evidence type="ECO:0000256" key="6">
    <source>
        <dbReference type="ARBA" id="ARBA00023235"/>
    </source>
</evidence>
<comment type="subcellular location">
    <subcellularLocation>
        <location evidence="3 9">Nucleus</location>
    </subcellularLocation>
</comment>
<evidence type="ECO:0000256" key="7">
    <source>
        <dbReference type="ARBA" id="ARBA00023242"/>
    </source>
</evidence>
<dbReference type="GO" id="GO:0005634">
    <property type="term" value="C:nucleus"/>
    <property type="evidence" value="ECO:0007669"/>
    <property type="project" value="UniProtKB-SubCell"/>
</dbReference>
<keyword evidence="8 9" id="KW-0694">RNA-binding</keyword>
<comment type="catalytic activity">
    <reaction evidence="1 9">
        <text>[protein]-peptidylproline (omega=180) = [protein]-peptidylproline (omega=0)</text>
        <dbReference type="Rhea" id="RHEA:16237"/>
        <dbReference type="Rhea" id="RHEA-COMP:10747"/>
        <dbReference type="Rhea" id="RHEA-COMP:10748"/>
        <dbReference type="ChEBI" id="CHEBI:83833"/>
        <dbReference type="ChEBI" id="CHEBI:83834"/>
        <dbReference type="EC" id="5.2.1.8"/>
    </reaction>
</comment>
<keyword evidence="13" id="KW-1185">Reference proteome</keyword>
<evidence type="ECO:0000259" key="11">
    <source>
        <dbReference type="PROSITE" id="PS50102"/>
    </source>
</evidence>
<feature type="compositionally biased region" description="Basic and acidic residues" evidence="10">
    <location>
        <begin position="93"/>
        <end position="257"/>
    </location>
</feature>
<dbReference type="SUPFAM" id="SSF54928">
    <property type="entry name" value="RNA-binding domain, RBD"/>
    <property type="match status" value="1"/>
</dbReference>
<dbReference type="InterPro" id="IPR000504">
    <property type="entry name" value="RRM_dom"/>
</dbReference>
<dbReference type="GO" id="GO:0003723">
    <property type="term" value="F:RNA binding"/>
    <property type="evidence" value="ECO:0007669"/>
    <property type="project" value="UniProtKB-UniRule"/>
</dbReference>
<organism evidence="12 13">
    <name type="scientific">Calocera cornea HHB12733</name>
    <dbReference type="NCBI Taxonomy" id="1353952"/>
    <lineage>
        <taxon>Eukaryota</taxon>
        <taxon>Fungi</taxon>
        <taxon>Dikarya</taxon>
        <taxon>Basidiomycota</taxon>
        <taxon>Agaricomycotina</taxon>
        <taxon>Dacrymycetes</taxon>
        <taxon>Dacrymycetales</taxon>
        <taxon>Dacrymycetaceae</taxon>
        <taxon>Calocera</taxon>
    </lineage>
</organism>
<evidence type="ECO:0000256" key="1">
    <source>
        <dbReference type="ARBA" id="ARBA00000971"/>
    </source>
</evidence>
<dbReference type="PROSITE" id="PS50102">
    <property type="entry name" value="RRM"/>
    <property type="match status" value="1"/>
</dbReference>
<evidence type="ECO:0000256" key="10">
    <source>
        <dbReference type="SAM" id="MobiDB-lite"/>
    </source>
</evidence>
<reference evidence="12 13" key="1">
    <citation type="journal article" date="2016" name="Mol. Biol. Evol.">
        <title>Comparative Genomics of Early-Diverging Mushroom-Forming Fungi Provides Insights into the Origins of Lignocellulose Decay Capabilities.</title>
        <authorList>
            <person name="Nagy L.G."/>
            <person name="Riley R."/>
            <person name="Tritt A."/>
            <person name="Adam C."/>
            <person name="Daum C."/>
            <person name="Floudas D."/>
            <person name="Sun H."/>
            <person name="Yadav J.S."/>
            <person name="Pangilinan J."/>
            <person name="Larsson K.H."/>
            <person name="Matsuura K."/>
            <person name="Barry K."/>
            <person name="Labutti K."/>
            <person name="Kuo R."/>
            <person name="Ohm R.A."/>
            <person name="Bhattacharya S.S."/>
            <person name="Shirouzu T."/>
            <person name="Yoshinaga Y."/>
            <person name="Martin F.M."/>
            <person name="Grigoriev I.V."/>
            <person name="Hibbett D.S."/>
        </authorList>
    </citation>
    <scope>NUCLEOTIDE SEQUENCE [LARGE SCALE GENOMIC DNA]</scope>
    <source>
        <strain evidence="12 13">HHB12733</strain>
    </source>
</reference>
<gene>
    <name evidence="12" type="ORF">CALCODRAFT_452684</name>
</gene>
<keyword evidence="7 9" id="KW-0539">Nucleus</keyword>
<dbReference type="STRING" id="1353952.A0A165GA04"/>
<evidence type="ECO:0000256" key="5">
    <source>
        <dbReference type="ARBA" id="ARBA00023110"/>
    </source>
</evidence>
<dbReference type="Proteomes" id="UP000076842">
    <property type="component" value="Unassembled WGS sequence"/>
</dbReference>
<evidence type="ECO:0000256" key="8">
    <source>
        <dbReference type="PROSITE-ProRule" id="PRU00176"/>
    </source>
</evidence>
<evidence type="ECO:0000256" key="9">
    <source>
        <dbReference type="RuleBase" id="RU365081"/>
    </source>
</evidence>
<dbReference type="Pfam" id="PF00076">
    <property type="entry name" value="RRM_1"/>
    <property type="match status" value="1"/>
</dbReference>
<comment type="similarity">
    <text evidence="4 9">Belongs to the cyclophilin-type PPIase family. PPIL4 subfamily.</text>
</comment>
<dbReference type="InterPro" id="IPR035542">
    <property type="entry name" value="CRIP"/>
</dbReference>
<dbReference type="AlphaFoldDB" id="A0A165GA04"/>
<dbReference type="PANTHER" id="PTHR45843">
    <property type="entry name" value="PEPTIDYL-PROLYL CIS-TRANS ISOMERASE-LIKE 4"/>
    <property type="match status" value="1"/>
</dbReference>
<name>A0A165GA04_9BASI</name>
<feature type="compositionally biased region" description="Basic and acidic residues" evidence="10">
    <location>
        <begin position="267"/>
        <end position="318"/>
    </location>
</feature>
<feature type="region of interest" description="Disordered" evidence="10">
    <location>
        <begin position="86"/>
        <end position="345"/>
    </location>
</feature>
<accession>A0A165GA04</accession>
<dbReference type="EMBL" id="KV423959">
    <property type="protein sequence ID" value="KZT57796.1"/>
    <property type="molecule type" value="Genomic_DNA"/>
</dbReference>
<dbReference type="EC" id="5.2.1.8" evidence="9"/>
<keyword evidence="5 9" id="KW-0697">Rotamase</keyword>
<dbReference type="PANTHER" id="PTHR45843:SF1">
    <property type="entry name" value="PEPTIDYL-PROLYL CIS-TRANS ISOMERASE-LIKE 4"/>
    <property type="match status" value="1"/>
</dbReference>
<evidence type="ECO:0000313" key="13">
    <source>
        <dbReference type="Proteomes" id="UP000076842"/>
    </source>
</evidence>
<dbReference type="Gene3D" id="3.30.70.330">
    <property type="match status" value="1"/>
</dbReference>
<comment type="function">
    <text evidence="2 9">PPIases accelerate the folding of proteins. It catalyzes the cis-trans isomerization of proline imidic peptide bonds in oligopeptides.</text>
</comment>